<evidence type="ECO:0000256" key="7">
    <source>
        <dbReference type="ARBA" id="ARBA00022833"/>
    </source>
</evidence>
<evidence type="ECO:0000256" key="8">
    <source>
        <dbReference type="HAMAP-Rule" id="MF_01818"/>
    </source>
</evidence>
<feature type="binding site" evidence="8">
    <location>
        <position position="68"/>
    </location>
    <ligand>
        <name>Zn(2+)</name>
        <dbReference type="ChEBI" id="CHEBI:29105"/>
        <label>2</label>
        <note>catalytic</note>
    </ligand>
</feature>
<dbReference type="HAMAP" id="MF_01818">
    <property type="entry name" value="RNase_Z_BN"/>
    <property type="match status" value="1"/>
</dbReference>
<keyword evidence="2 8" id="KW-0819">tRNA processing</keyword>
<dbReference type="SUPFAM" id="SSF56281">
    <property type="entry name" value="Metallo-hydrolase/oxidoreductase"/>
    <property type="match status" value="1"/>
</dbReference>
<keyword evidence="6 8" id="KW-0378">Hydrolase</keyword>
<dbReference type="EMBL" id="JAWRCO010000001">
    <property type="protein sequence ID" value="MDW6003342.1"/>
    <property type="molecule type" value="Genomic_DNA"/>
</dbReference>
<feature type="binding site" evidence="8">
    <location>
        <position position="63"/>
    </location>
    <ligand>
        <name>Zn(2+)</name>
        <dbReference type="ChEBI" id="CHEBI:29105"/>
        <label>1</label>
        <note>catalytic</note>
    </ligand>
</feature>
<evidence type="ECO:0000313" key="9">
    <source>
        <dbReference type="EMBL" id="MDW6003342.1"/>
    </source>
</evidence>
<comment type="subunit">
    <text evidence="1 8">Homodimer.</text>
</comment>
<protein>
    <recommendedName>
        <fullName evidence="8">Ribonuclease Z</fullName>
        <shortName evidence="8">RNase Z</shortName>
        <ecNumber evidence="8">3.1.26.11</ecNumber>
    </recommendedName>
    <alternativeName>
        <fullName evidence="8">tRNA 3 endonuclease</fullName>
    </alternativeName>
    <alternativeName>
        <fullName evidence="8">tRNase Z</fullName>
    </alternativeName>
</protein>
<dbReference type="CDD" id="cd07717">
    <property type="entry name" value="RNaseZ_ZiPD-like_MBL-fold"/>
    <property type="match status" value="1"/>
</dbReference>
<keyword evidence="5 8" id="KW-0255">Endonuclease</keyword>
<feature type="active site" description="Proton acceptor" evidence="8">
    <location>
        <position position="67"/>
    </location>
</feature>
<feature type="binding site" evidence="8">
    <location>
        <position position="67"/>
    </location>
    <ligand>
        <name>Zn(2+)</name>
        <dbReference type="ChEBI" id="CHEBI:29105"/>
        <label>2</label>
        <note>catalytic</note>
    </ligand>
</feature>
<dbReference type="NCBIfam" id="NF000801">
    <property type="entry name" value="PRK00055.1-3"/>
    <property type="match status" value="1"/>
</dbReference>
<reference evidence="9 10" key="1">
    <citation type="submission" date="2023-11" db="EMBL/GenBank/DDBJ databases">
        <title>Plant-associative lifestyle of Vibrio porteresiae and its evolutionary dynamics.</title>
        <authorList>
            <person name="Rameshkumar N."/>
            <person name="Kirti K."/>
        </authorList>
    </citation>
    <scope>NUCLEOTIDE SEQUENCE [LARGE SCALE GENOMIC DNA]</scope>
    <source>
        <strain evidence="9 10">MSSRF38</strain>
    </source>
</reference>
<evidence type="ECO:0000313" key="10">
    <source>
        <dbReference type="Proteomes" id="UP001283366"/>
    </source>
</evidence>
<proteinExistence type="inferred from homology"/>
<dbReference type="InterPro" id="IPR036866">
    <property type="entry name" value="RibonucZ/Hydroxyglut_hydro"/>
</dbReference>
<accession>A0ABU4I6N3</accession>
<sequence>MMDILFLGTSAGLPTKARNVTATALLEAQGKGWYLIDCGEGTQHQLLHTSLSEHALRGIFITHVHGDHCYGLPGLLSSAGMKGRTEPLTIVAPRGIQAWIEAAIMHTQFFLPYELKFVAVEDFAGDTFGEFSVQTVSLSHRVPSYAYVFVSQHIEHKLQVEKLLAAGVPKGPLWGQLQSGHDVVYQGTSFCYTDFVTSHQRQFKAIICGDNDTPELLDEAGKDCDVLVHEATYTEEIGLLKAHYGHSYAAQVARFAESANIPNLLLTHISSRYQDDITHSPSIADILSEAQSVYSGHVSVVRDFERYRLDHSGVVTLVPADH</sequence>
<dbReference type="PANTHER" id="PTHR46018:SF2">
    <property type="entry name" value="ZINC PHOSPHODIESTERASE ELAC PROTEIN 1"/>
    <property type="match status" value="1"/>
</dbReference>
<dbReference type="InterPro" id="IPR013471">
    <property type="entry name" value="RNase_Z/BN"/>
</dbReference>
<comment type="caution">
    <text evidence="9">The sequence shown here is derived from an EMBL/GenBank/DDBJ whole genome shotgun (WGS) entry which is preliminary data.</text>
</comment>
<comment type="cofactor">
    <cofactor evidence="8">
        <name>Zn(2+)</name>
        <dbReference type="ChEBI" id="CHEBI:29105"/>
    </cofactor>
    <text evidence="8">Binds 2 Zn(2+) ions.</text>
</comment>
<dbReference type="RefSeq" id="WP_234993537.1">
    <property type="nucleotide sequence ID" value="NZ_AP024883.1"/>
</dbReference>
<feature type="binding site" evidence="8">
    <location>
        <position position="65"/>
    </location>
    <ligand>
        <name>Zn(2+)</name>
        <dbReference type="ChEBI" id="CHEBI:29105"/>
        <label>1</label>
        <note>catalytic</note>
    </ligand>
</feature>
<keyword evidence="10" id="KW-1185">Reference proteome</keyword>
<evidence type="ECO:0000256" key="3">
    <source>
        <dbReference type="ARBA" id="ARBA00022722"/>
    </source>
</evidence>
<keyword evidence="4 8" id="KW-0479">Metal-binding</keyword>
<feature type="binding site" evidence="8">
    <location>
        <position position="210"/>
    </location>
    <ligand>
        <name>Zn(2+)</name>
        <dbReference type="ChEBI" id="CHEBI:29105"/>
        <label>2</label>
        <note>catalytic</note>
    </ligand>
</feature>
<dbReference type="EC" id="3.1.26.11" evidence="8"/>
<evidence type="ECO:0000256" key="2">
    <source>
        <dbReference type="ARBA" id="ARBA00022694"/>
    </source>
</evidence>
<dbReference type="Pfam" id="PF23023">
    <property type="entry name" value="Anti-Pycsar_Apyc1"/>
    <property type="match status" value="1"/>
</dbReference>
<evidence type="ECO:0000256" key="4">
    <source>
        <dbReference type="ARBA" id="ARBA00022723"/>
    </source>
</evidence>
<feature type="binding site" evidence="8">
    <location>
        <position position="140"/>
    </location>
    <ligand>
        <name>Zn(2+)</name>
        <dbReference type="ChEBI" id="CHEBI:29105"/>
        <label>1</label>
        <note>catalytic</note>
    </ligand>
</feature>
<dbReference type="Gene3D" id="3.60.15.10">
    <property type="entry name" value="Ribonuclease Z/Hydroxyacylglutathione hydrolase-like"/>
    <property type="match status" value="1"/>
</dbReference>
<feature type="binding site" evidence="8">
    <location>
        <position position="210"/>
    </location>
    <ligand>
        <name>Zn(2+)</name>
        <dbReference type="ChEBI" id="CHEBI:29105"/>
        <label>1</label>
        <note>catalytic</note>
    </ligand>
</feature>
<feature type="binding site" evidence="8">
    <location>
        <position position="268"/>
    </location>
    <ligand>
        <name>Zn(2+)</name>
        <dbReference type="ChEBI" id="CHEBI:29105"/>
        <label>2</label>
        <note>catalytic</note>
    </ligand>
</feature>
<comment type="catalytic activity">
    <reaction evidence="8">
        <text>Endonucleolytic cleavage of RNA, removing extra 3' nucleotides from tRNA precursor, generating 3' termini of tRNAs. A 3'-hydroxy group is left at the tRNA terminus and a 5'-phosphoryl group is left at the trailer molecule.</text>
        <dbReference type="EC" id="3.1.26.11"/>
    </reaction>
</comment>
<keyword evidence="7 8" id="KW-0862">Zinc</keyword>
<name>A0ABU4I6N3_9VIBR</name>
<dbReference type="GO" id="GO:0042781">
    <property type="term" value="F:3'-tRNA processing endoribonuclease activity"/>
    <property type="evidence" value="ECO:0007669"/>
    <property type="project" value="UniProtKB-EC"/>
</dbReference>
<comment type="function">
    <text evidence="8">Zinc phosphodiesterase, which displays some tRNA 3'-processing endonuclease activity. Probably involved in tRNA maturation, by removing a 3'-trailer from precursor tRNA.</text>
</comment>
<comment type="similarity">
    <text evidence="8">Belongs to the RNase Z family.</text>
</comment>
<dbReference type="PANTHER" id="PTHR46018">
    <property type="entry name" value="ZINC PHOSPHODIESTERASE ELAC PROTEIN 1"/>
    <property type="match status" value="1"/>
</dbReference>
<gene>
    <name evidence="8" type="primary">rnz</name>
    <name evidence="9" type="ORF">SBX37_10830</name>
</gene>
<keyword evidence="3 8" id="KW-0540">Nuclease</keyword>
<evidence type="ECO:0000256" key="6">
    <source>
        <dbReference type="ARBA" id="ARBA00022801"/>
    </source>
</evidence>
<evidence type="ECO:0000256" key="1">
    <source>
        <dbReference type="ARBA" id="ARBA00011738"/>
    </source>
</evidence>
<dbReference type="Proteomes" id="UP001283366">
    <property type="component" value="Unassembled WGS sequence"/>
</dbReference>
<evidence type="ECO:0000256" key="5">
    <source>
        <dbReference type="ARBA" id="ARBA00022759"/>
    </source>
</evidence>
<organism evidence="9 10">
    <name type="scientific">Vibrio mangrovi</name>
    <dbReference type="NCBI Taxonomy" id="474394"/>
    <lineage>
        <taxon>Bacteria</taxon>
        <taxon>Pseudomonadati</taxon>
        <taxon>Pseudomonadota</taxon>
        <taxon>Gammaproteobacteria</taxon>
        <taxon>Vibrionales</taxon>
        <taxon>Vibrionaceae</taxon>
        <taxon>Vibrio</taxon>
    </lineage>
</organism>